<organism evidence="1 2">
    <name type="scientific">Brevibacterium linens</name>
    <dbReference type="NCBI Taxonomy" id="1703"/>
    <lineage>
        <taxon>Bacteria</taxon>
        <taxon>Bacillati</taxon>
        <taxon>Actinomycetota</taxon>
        <taxon>Actinomycetes</taxon>
        <taxon>Micrococcales</taxon>
        <taxon>Brevibacteriaceae</taxon>
        <taxon>Brevibacterium</taxon>
    </lineage>
</organism>
<dbReference type="Proteomes" id="UP000031488">
    <property type="component" value="Unassembled WGS sequence"/>
</dbReference>
<evidence type="ECO:0000313" key="2">
    <source>
        <dbReference type="Proteomes" id="UP000031488"/>
    </source>
</evidence>
<dbReference type="RefSeq" id="WP_039208856.1">
    <property type="nucleotide sequence ID" value="NZ_JTJZ01000018.1"/>
</dbReference>
<dbReference type="EMBL" id="JTJZ01000018">
    <property type="protein sequence ID" value="KHS52569.1"/>
    <property type="molecule type" value="Genomic_DNA"/>
</dbReference>
<gene>
    <name evidence="1" type="ORF">AE0388_1552</name>
</gene>
<sequence length="60" mass="6825">MSDQDNLRDRIEDALRDGVGLSWRNKAQAIIDEFGLTVHGDDCGYHEIHGSYDTSFEARQ</sequence>
<reference evidence="1 2" key="1">
    <citation type="submission" date="2014-11" db="EMBL/GenBank/DDBJ databases">
        <title>Draft Genome Sequence of Brevibacterium linens AE038-8.</title>
        <authorList>
            <person name="Maizel D."/>
            <person name="Utturkar S.M."/>
            <person name="Brown S.D."/>
            <person name="Ferrero M."/>
            <person name="Rosen B.P."/>
        </authorList>
    </citation>
    <scope>NUCLEOTIDE SEQUENCE [LARGE SCALE GENOMIC DNA]</scope>
    <source>
        <strain evidence="1 2">AE038-8</strain>
    </source>
</reference>
<comment type="caution">
    <text evidence="1">The sequence shown here is derived from an EMBL/GenBank/DDBJ whole genome shotgun (WGS) entry which is preliminary data.</text>
</comment>
<proteinExistence type="predicted"/>
<evidence type="ECO:0000313" key="1">
    <source>
        <dbReference type="EMBL" id="KHS52569.1"/>
    </source>
</evidence>
<protein>
    <submittedName>
        <fullName evidence="1">Uncharacterized protein</fullName>
    </submittedName>
</protein>
<accession>A0A0B9A1P9</accession>
<name>A0A0B9A1P9_BRELN</name>
<dbReference type="PATRIC" id="fig|1703.6.peg.1441"/>
<dbReference type="AlphaFoldDB" id="A0A0B9A1P9"/>
<keyword evidence="2" id="KW-1185">Reference proteome</keyword>